<dbReference type="FunFam" id="3.10.20.90:FF:000034">
    <property type="entry name" value="Ubiquitin carboxyl-terminal hydrolase 13"/>
    <property type="match status" value="1"/>
</dbReference>
<gene>
    <name evidence="11" type="ORF">FSB_LOCUS37458</name>
</gene>
<keyword evidence="5" id="KW-0833">Ubl conjugation pathway</keyword>
<dbReference type="EC" id="3.4.19.12" evidence="3"/>
<dbReference type="FunFam" id="3.10.20.90:FF:000050">
    <property type="entry name" value="Ubiquitin carboxyl-terminal hydrolase 13"/>
    <property type="match status" value="1"/>
</dbReference>
<dbReference type="InterPro" id="IPR026960">
    <property type="entry name" value="RVT-Znf"/>
</dbReference>
<accession>A0A2N9H534</accession>
<comment type="similarity">
    <text evidence="2">Belongs to the peptidase C19 family.</text>
</comment>
<feature type="domain" description="Ubiquitin carboxyl-terminal hydrolase 7 ICP0-binding" evidence="8">
    <location>
        <begin position="11"/>
        <end position="232"/>
    </location>
</feature>
<sequence>MNRFSCKVGHLREVSNKVNNAELKLFLEVENGPDLRPIAPPDKTKDDILLFFKLYDPEKEELRYVGRIFVKNTGKPLEIITKLNEMAGYTPDEEIQLYEEIKFEPHVMCESIDKKCMFRASQLEDGDIICFQKSPSVEGGEQFRYPDVPSFLDYVHNRQVVHFRALDKPKEDDFCLELSKLHTYDDVVERVAQQLGLDDPSKIRLTPHNCYSQQPKPHPIKYRGVEHLSDMLVHYNQTSDILYYEVLDIPLPELQGLKTLKVVFHHATKDEVVVHTIRLPKQSTVGDVINDLKTKVELSHPDAELRLLEVFYHKIYKVFPPSEKIENINDQYWTLRAEEIPEEEKNLGPHDRLIHVYHFTKDTAQNQMQIQNFGEPFFLVIHEGETLAEIKVRIQKKLQVPDEEFAKWKFAFLSLGRPEYLQDSDIVSSRFQRRDVYGAWEQYLGLEHSDNAPKRAYTANQFDGEDFSQSHYVSSTVNHSPFELLVLPIFDGGSSLGDRSHTKRDEEVPCPMLTLQVTIVQFMQGVAVPDLSLGNVFGRLVPPRVAFFTWMAAFGKILITNNLRKRAIPITDCCMCKCNAETVDHLLYIVP</sequence>
<evidence type="ECO:0000256" key="6">
    <source>
        <dbReference type="ARBA" id="ARBA00022801"/>
    </source>
</evidence>
<evidence type="ECO:0000259" key="8">
    <source>
        <dbReference type="Pfam" id="PF12436"/>
    </source>
</evidence>
<evidence type="ECO:0000256" key="4">
    <source>
        <dbReference type="ARBA" id="ARBA00022670"/>
    </source>
</evidence>
<reference evidence="11" key="1">
    <citation type="submission" date="2018-02" db="EMBL/GenBank/DDBJ databases">
        <authorList>
            <person name="Cohen D.B."/>
            <person name="Kent A.D."/>
        </authorList>
    </citation>
    <scope>NUCLEOTIDE SEQUENCE</scope>
</reference>
<dbReference type="GO" id="GO:0006508">
    <property type="term" value="P:proteolysis"/>
    <property type="evidence" value="ECO:0007669"/>
    <property type="project" value="UniProtKB-KW"/>
</dbReference>
<keyword evidence="4" id="KW-0645">Protease</keyword>
<evidence type="ECO:0000256" key="5">
    <source>
        <dbReference type="ARBA" id="ARBA00022786"/>
    </source>
</evidence>
<dbReference type="Pfam" id="PF12436">
    <property type="entry name" value="USP7_ICP0_bdg"/>
    <property type="match status" value="1"/>
</dbReference>
<evidence type="ECO:0000256" key="2">
    <source>
        <dbReference type="ARBA" id="ARBA00009085"/>
    </source>
</evidence>
<proteinExistence type="inferred from homology"/>
<feature type="domain" description="Ubiquitin carboxyl-terminal hydrolase C-terminal" evidence="10">
    <location>
        <begin position="242"/>
        <end position="452"/>
    </location>
</feature>
<dbReference type="Pfam" id="PF14533">
    <property type="entry name" value="USP7_C2"/>
    <property type="match status" value="1"/>
</dbReference>
<dbReference type="AlphaFoldDB" id="A0A2N9H534"/>
<evidence type="ECO:0000313" key="11">
    <source>
        <dbReference type="EMBL" id="SPD09576.1"/>
    </source>
</evidence>
<evidence type="ECO:0000256" key="1">
    <source>
        <dbReference type="ARBA" id="ARBA00000707"/>
    </source>
</evidence>
<evidence type="ECO:0000259" key="10">
    <source>
        <dbReference type="Pfam" id="PF14533"/>
    </source>
</evidence>
<dbReference type="Gene3D" id="3.10.20.90">
    <property type="entry name" value="Phosphatidylinositol 3-kinase Catalytic Subunit, Chain A, domain 1"/>
    <property type="match status" value="2"/>
</dbReference>
<dbReference type="Pfam" id="PF13966">
    <property type="entry name" value="zf-RVT"/>
    <property type="match status" value="1"/>
</dbReference>
<comment type="catalytic activity">
    <reaction evidence="1">
        <text>Thiol-dependent hydrolysis of ester, thioester, amide, peptide and isopeptide bonds formed by the C-terminal Gly of ubiquitin (a 76-residue protein attached to proteins as an intracellular targeting signal).</text>
        <dbReference type="EC" id="3.4.19.12"/>
    </reaction>
</comment>
<organism evidence="11">
    <name type="scientific">Fagus sylvatica</name>
    <name type="common">Beechnut</name>
    <dbReference type="NCBI Taxonomy" id="28930"/>
    <lineage>
        <taxon>Eukaryota</taxon>
        <taxon>Viridiplantae</taxon>
        <taxon>Streptophyta</taxon>
        <taxon>Embryophyta</taxon>
        <taxon>Tracheophyta</taxon>
        <taxon>Spermatophyta</taxon>
        <taxon>Magnoliopsida</taxon>
        <taxon>eudicotyledons</taxon>
        <taxon>Gunneridae</taxon>
        <taxon>Pentapetalae</taxon>
        <taxon>rosids</taxon>
        <taxon>fabids</taxon>
        <taxon>Fagales</taxon>
        <taxon>Fagaceae</taxon>
        <taxon>Fagus</taxon>
    </lineage>
</organism>
<dbReference type="EMBL" id="OIVN01003223">
    <property type="protein sequence ID" value="SPD09576.1"/>
    <property type="molecule type" value="Genomic_DNA"/>
</dbReference>
<feature type="domain" description="Reverse transcriptase zinc-binding" evidence="9">
    <location>
        <begin position="538"/>
        <end position="587"/>
    </location>
</feature>
<evidence type="ECO:0000259" key="9">
    <source>
        <dbReference type="Pfam" id="PF13966"/>
    </source>
</evidence>
<dbReference type="InterPro" id="IPR029346">
    <property type="entry name" value="USP_C"/>
</dbReference>
<protein>
    <recommendedName>
        <fullName evidence="3">ubiquitinyl hydrolase 1</fullName>
        <ecNumber evidence="3">3.4.19.12</ecNumber>
    </recommendedName>
</protein>
<keyword evidence="6" id="KW-0378">Hydrolase</keyword>
<dbReference type="InterPro" id="IPR024729">
    <property type="entry name" value="USP7_ICP0-binding_dom"/>
</dbReference>
<name>A0A2N9H534_FAGSY</name>
<evidence type="ECO:0000256" key="7">
    <source>
        <dbReference type="ARBA" id="ARBA00022807"/>
    </source>
</evidence>
<dbReference type="GO" id="GO:0005634">
    <property type="term" value="C:nucleus"/>
    <property type="evidence" value="ECO:0007669"/>
    <property type="project" value="UniProtKB-ARBA"/>
</dbReference>
<dbReference type="GO" id="GO:0004843">
    <property type="term" value="F:cysteine-type deubiquitinase activity"/>
    <property type="evidence" value="ECO:0007669"/>
    <property type="project" value="UniProtKB-EC"/>
</dbReference>
<keyword evidence="7" id="KW-0788">Thiol protease</keyword>
<evidence type="ECO:0000256" key="3">
    <source>
        <dbReference type="ARBA" id="ARBA00012759"/>
    </source>
</evidence>